<dbReference type="PROSITE" id="PS50151">
    <property type="entry name" value="UVR"/>
    <property type="match status" value="1"/>
</dbReference>
<dbReference type="GO" id="GO:0009432">
    <property type="term" value="P:SOS response"/>
    <property type="evidence" value="ECO:0007669"/>
    <property type="project" value="UniProtKB-UniRule"/>
</dbReference>
<dbReference type="Pfam" id="PF02151">
    <property type="entry name" value="UVR"/>
    <property type="match status" value="1"/>
</dbReference>
<dbReference type="AlphaFoldDB" id="A0A1F4VD95"/>
<evidence type="ECO:0000259" key="15">
    <source>
        <dbReference type="PROSITE" id="PS51192"/>
    </source>
</evidence>
<keyword evidence="7 12" id="KW-0067">ATP-binding</keyword>
<dbReference type="SUPFAM" id="SSF46600">
    <property type="entry name" value="C-terminal UvrC-binding domain of UvrB"/>
    <property type="match status" value="1"/>
</dbReference>
<evidence type="ECO:0000259" key="16">
    <source>
        <dbReference type="PROSITE" id="PS51194"/>
    </source>
</evidence>
<proteinExistence type="inferred from homology"/>
<evidence type="ECO:0000259" key="14">
    <source>
        <dbReference type="PROSITE" id="PS50151"/>
    </source>
</evidence>
<keyword evidence="12 13" id="KW-0742">SOS response</keyword>
<dbReference type="SUPFAM" id="SSF52540">
    <property type="entry name" value="P-loop containing nucleoside triphosphate hydrolases"/>
    <property type="match status" value="2"/>
</dbReference>
<dbReference type="GO" id="GO:0005737">
    <property type="term" value="C:cytoplasm"/>
    <property type="evidence" value="ECO:0007669"/>
    <property type="project" value="UniProtKB-SubCell"/>
</dbReference>
<protein>
    <recommendedName>
        <fullName evidence="11 12">UvrABC system protein B</fullName>
        <shortName evidence="12">Protein UvrB</shortName>
    </recommendedName>
    <alternativeName>
        <fullName evidence="12">Excinuclease ABC subunit B</fullName>
    </alternativeName>
</protein>
<evidence type="ECO:0000256" key="12">
    <source>
        <dbReference type="HAMAP-Rule" id="MF_00204"/>
    </source>
</evidence>
<evidence type="ECO:0000256" key="7">
    <source>
        <dbReference type="ARBA" id="ARBA00022840"/>
    </source>
</evidence>
<dbReference type="PROSITE" id="PS51194">
    <property type="entry name" value="HELICASE_CTER"/>
    <property type="match status" value="1"/>
</dbReference>
<dbReference type="EMBL" id="MEVI01000003">
    <property type="protein sequence ID" value="OGC54940.1"/>
    <property type="molecule type" value="Genomic_DNA"/>
</dbReference>
<dbReference type="GO" id="GO:0016887">
    <property type="term" value="F:ATP hydrolysis activity"/>
    <property type="evidence" value="ECO:0007669"/>
    <property type="project" value="InterPro"/>
</dbReference>
<evidence type="ECO:0000256" key="5">
    <source>
        <dbReference type="ARBA" id="ARBA00022763"/>
    </source>
</evidence>
<evidence type="ECO:0000256" key="3">
    <source>
        <dbReference type="ARBA" id="ARBA00022490"/>
    </source>
</evidence>
<dbReference type="InterPro" id="IPR001943">
    <property type="entry name" value="UVR_dom"/>
</dbReference>
<keyword evidence="3 12" id="KW-0963">Cytoplasm</keyword>
<dbReference type="InterPro" id="IPR006935">
    <property type="entry name" value="Helicase/UvrB_N"/>
</dbReference>
<feature type="binding site" evidence="12">
    <location>
        <begin position="37"/>
        <end position="44"/>
    </location>
    <ligand>
        <name>ATP</name>
        <dbReference type="ChEBI" id="CHEBI:30616"/>
    </ligand>
</feature>
<feature type="short sequence motif" description="Beta-hairpin" evidence="12">
    <location>
        <begin position="90"/>
        <end position="113"/>
    </location>
</feature>
<comment type="subcellular location">
    <subcellularLocation>
        <location evidence="1 12 13">Cytoplasm</location>
    </subcellularLocation>
</comment>
<dbReference type="Pfam" id="PF04851">
    <property type="entry name" value="ResIII"/>
    <property type="match status" value="1"/>
</dbReference>
<evidence type="ECO:0000256" key="8">
    <source>
        <dbReference type="ARBA" id="ARBA00022881"/>
    </source>
</evidence>
<accession>A0A1F4VD95</accession>
<evidence type="ECO:0000256" key="1">
    <source>
        <dbReference type="ARBA" id="ARBA00004496"/>
    </source>
</evidence>
<dbReference type="PANTHER" id="PTHR24029:SF0">
    <property type="entry name" value="UVRABC SYSTEM PROTEIN B"/>
    <property type="match status" value="1"/>
</dbReference>
<dbReference type="InterPro" id="IPR036876">
    <property type="entry name" value="UVR_dom_sf"/>
</dbReference>
<dbReference type="InterPro" id="IPR041471">
    <property type="entry name" value="UvrB_inter"/>
</dbReference>
<gene>
    <name evidence="12" type="primary">uvrB</name>
    <name evidence="17" type="ORF">A3A78_03085</name>
</gene>
<evidence type="ECO:0000256" key="6">
    <source>
        <dbReference type="ARBA" id="ARBA00022769"/>
    </source>
</evidence>
<dbReference type="Pfam" id="PF12344">
    <property type="entry name" value="UvrB"/>
    <property type="match status" value="1"/>
</dbReference>
<evidence type="ECO:0000256" key="10">
    <source>
        <dbReference type="ARBA" id="ARBA00026033"/>
    </source>
</evidence>
<evidence type="ECO:0000256" key="4">
    <source>
        <dbReference type="ARBA" id="ARBA00022741"/>
    </source>
</evidence>
<comment type="function">
    <text evidence="12">The UvrABC repair system catalyzes the recognition and processing of DNA lesions. A damage recognition complex composed of 2 UvrA and 2 UvrB subunits scans DNA for abnormalities. Upon binding of the UvrA(2)B(2) complex to a putative damaged site, the DNA wraps around one UvrB monomer. DNA wrap is dependent on ATP binding by UvrB and probably causes local melting of the DNA helix, facilitating insertion of UvrB beta-hairpin between the DNA strands. Then UvrB probes one DNA strand for the presence of a lesion. If a lesion is found the UvrA subunits dissociate and the UvrB-DNA preincision complex is formed. This complex is subsequently bound by UvrC and the second UvrB is released. If no lesion is found, the DNA wraps around the other UvrB subunit that will check the other stand for damage.</text>
</comment>
<dbReference type="InterPro" id="IPR027417">
    <property type="entry name" value="P-loop_NTPase"/>
</dbReference>
<evidence type="ECO:0000256" key="13">
    <source>
        <dbReference type="RuleBase" id="RU003587"/>
    </source>
</evidence>
<dbReference type="Pfam" id="PF17757">
    <property type="entry name" value="UvrB_inter"/>
    <property type="match status" value="1"/>
</dbReference>
<comment type="similarity">
    <text evidence="2 12 13">Belongs to the UvrB family.</text>
</comment>
<dbReference type="GO" id="GO:0009380">
    <property type="term" value="C:excinuclease repair complex"/>
    <property type="evidence" value="ECO:0007669"/>
    <property type="project" value="InterPro"/>
</dbReference>
<dbReference type="PANTHER" id="PTHR24029">
    <property type="entry name" value="UVRABC SYSTEM PROTEIN B"/>
    <property type="match status" value="1"/>
</dbReference>
<keyword evidence="9 12" id="KW-0234">DNA repair</keyword>
<comment type="subunit">
    <text evidence="10 12 13">Forms a heterotetramer with UvrA during the search for lesions. Interacts with UvrC in an incision complex.</text>
</comment>
<dbReference type="GO" id="GO:0006289">
    <property type="term" value="P:nucleotide-excision repair"/>
    <property type="evidence" value="ECO:0007669"/>
    <property type="project" value="UniProtKB-UniRule"/>
</dbReference>
<feature type="domain" description="UVR" evidence="14">
    <location>
        <begin position="653"/>
        <end position="688"/>
    </location>
</feature>
<dbReference type="CDD" id="cd17916">
    <property type="entry name" value="DEXHc_UvrB"/>
    <property type="match status" value="1"/>
</dbReference>
<evidence type="ECO:0000313" key="18">
    <source>
        <dbReference type="Proteomes" id="UP000176504"/>
    </source>
</evidence>
<evidence type="ECO:0000256" key="11">
    <source>
        <dbReference type="ARBA" id="ARBA00029504"/>
    </source>
</evidence>
<comment type="caution">
    <text evidence="17">The sequence shown here is derived from an EMBL/GenBank/DDBJ whole genome shotgun (WGS) entry which is preliminary data.</text>
</comment>
<dbReference type="InterPro" id="IPR024759">
    <property type="entry name" value="UvrB_YAD/RRR_dom"/>
</dbReference>
<dbReference type="SMART" id="SM00487">
    <property type="entry name" value="DEXDc"/>
    <property type="match status" value="1"/>
</dbReference>
<dbReference type="InterPro" id="IPR001650">
    <property type="entry name" value="Helicase_C-like"/>
</dbReference>
<dbReference type="PROSITE" id="PS51192">
    <property type="entry name" value="HELICASE_ATP_BIND_1"/>
    <property type="match status" value="1"/>
</dbReference>
<dbReference type="CDD" id="cd18790">
    <property type="entry name" value="SF2_C_UvrB"/>
    <property type="match status" value="1"/>
</dbReference>
<reference evidence="17 18" key="1">
    <citation type="journal article" date="2016" name="Nat. Commun.">
        <title>Thousands of microbial genomes shed light on interconnected biogeochemical processes in an aquifer system.</title>
        <authorList>
            <person name="Anantharaman K."/>
            <person name="Brown C.T."/>
            <person name="Hug L.A."/>
            <person name="Sharon I."/>
            <person name="Castelle C.J."/>
            <person name="Probst A.J."/>
            <person name="Thomas B.C."/>
            <person name="Singh A."/>
            <person name="Wilkins M.J."/>
            <person name="Karaoz U."/>
            <person name="Brodie E.L."/>
            <person name="Williams K.H."/>
            <person name="Hubbard S.S."/>
            <person name="Banfield J.F."/>
        </authorList>
    </citation>
    <scope>NUCLEOTIDE SEQUENCE [LARGE SCALE GENOMIC DNA]</scope>
</reference>
<dbReference type="InterPro" id="IPR004807">
    <property type="entry name" value="UvrB"/>
</dbReference>
<dbReference type="GO" id="GO:0003677">
    <property type="term" value="F:DNA binding"/>
    <property type="evidence" value="ECO:0007669"/>
    <property type="project" value="UniProtKB-UniRule"/>
</dbReference>
<keyword evidence="6 12" id="KW-0228">DNA excision</keyword>
<feature type="domain" description="Helicase C-terminal" evidence="16">
    <location>
        <begin position="461"/>
        <end position="619"/>
    </location>
</feature>
<dbReference type="Pfam" id="PF00271">
    <property type="entry name" value="Helicase_C"/>
    <property type="match status" value="1"/>
</dbReference>
<dbReference type="Proteomes" id="UP000176504">
    <property type="component" value="Unassembled WGS sequence"/>
</dbReference>
<comment type="domain">
    <text evidence="12">The beta-hairpin motif is involved in DNA binding.</text>
</comment>
<evidence type="ECO:0000256" key="9">
    <source>
        <dbReference type="ARBA" id="ARBA00023204"/>
    </source>
</evidence>
<dbReference type="Gene3D" id="4.10.860.10">
    <property type="entry name" value="UVR domain"/>
    <property type="match status" value="1"/>
</dbReference>
<sequence length="691" mass="79651">MVFKLKSSFSPTGDQPQAIRKLTEWINEKNPYEVLLGVTGSGKTFSVANVIANVKKPTLVISHNKTLAAQLYQEFREFFPENAVEYFVSYYDFYQPESYIPQTDTYIEKDADINEEIDKLRLSATNSLITRNDVIIVASVSCIYNLGSPAEYSKIALELRKGMKFRLSDLLKRLSQLYYERSDFEFKRGTFRVRGESVDVYPSYQDYGVHLEIFDDRLRDIYHFDPLNGNVIDRTKLPLIRRGGHLRIKSDDEQDYLEHAAREEGVTVIFPAKHYITAEEKRGGALKLIEADLEKRLKELKGLGKELEAYRLEQRTKYDLEMIREIGYCKGIENYSIYFDGRKEGDSPYTLIDFFPKGFLTVIDESHITVPQIRGMYNGDRSRKETLVNYGFRLPSALENRPLRFEEFLRKIDQAIFVSATPSDWELSMTSGKVAQQLIRPTGIVDPDIKVLPTKGQVEDLFERIMIRVADKERVLVTTLTKRMAEELSSYLIEKGIKATYLHSDIETLERTDILDNLRKGNFDVLVGINLLREGLDLPEVSLVAILDADKEGFLRSEGSLIQTMGRAARHIKGSVVMYADNVTKSMERAITEVGRRRDIQEKYNEEFKITPIGITKPIRERLVDEIIEEQSVNKERVGEDEDLSFVSPSKLKKEIKLLEAQMRFEAEALNFEEAAKIRDKVLLIKKYIRT</sequence>
<keyword evidence="4 12" id="KW-0547">Nucleotide-binding</keyword>
<name>A0A1F4VD95_UNCKA</name>
<keyword evidence="8 12" id="KW-0267">Excision nuclease</keyword>
<dbReference type="HAMAP" id="MF_00204">
    <property type="entry name" value="UvrB"/>
    <property type="match status" value="1"/>
</dbReference>
<evidence type="ECO:0000313" key="17">
    <source>
        <dbReference type="EMBL" id="OGC54940.1"/>
    </source>
</evidence>
<evidence type="ECO:0000256" key="2">
    <source>
        <dbReference type="ARBA" id="ARBA00008533"/>
    </source>
</evidence>
<dbReference type="GO" id="GO:0005524">
    <property type="term" value="F:ATP binding"/>
    <property type="evidence" value="ECO:0007669"/>
    <property type="project" value="UniProtKB-UniRule"/>
</dbReference>
<organism evidence="17 18">
    <name type="scientific">candidate division WWE3 bacterium RIFCSPLOWO2_01_FULL_41_18</name>
    <dbReference type="NCBI Taxonomy" id="1802625"/>
    <lineage>
        <taxon>Bacteria</taxon>
        <taxon>Katanobacteria</taxon>
    </lineage>
</organism>
<dbReference type="InterPro" id="IPR014001">
    <property type="entry name" value="Helicase_ATP-bd"/>
</dbReference>
<feature type="domain" description="Helicase ATP-binding" evidence="15">
    <location>
        <begin position="24"/>
        <end position="157"/>
    </location>
</feature>
<dbReference type="Gene3D" id="3.40.50.300">
    <property type="entry name" value="P-loop containing nucleotide triphosphate hydrolases"/>
    <property type="match status" value="3"/>
</dbReference>
<dbReference type="GO" id="GO:0009381">
    <property type="term" value="F:excinuclease ABC activity"/>
    <property type="evidence" value="ECO:0007669"/>
    <property type="project" value="UniProtKB-UniRule"/>
</dbReference>
<dbReference type="SMART" id="SM00490">
    <property type="entry name" value="HELICc"/>
    <property type="match status" value="1"/>
</dbReference>
<keyword evidence="5 12" id="KW-0227">DNA damage</keyword>